<dbReference type="InterPro" id="IPR022089">
    <property type="entry name" value="Plasmodium-antigen_C"/>
</dbReference>
<proteinExistence type="predicted"/>
<reference evidence="5" key="1">
    <citation type="submission" date="2016-05" db="EMBL/GenBank/DDBJ databases">
        <authorList>
            <person name="Naeem Raeece"/>
        </authorList>
    </citation>
    <scope>NUCLEOTIDE SEQUENCE [LARGE SCALE GENOMIC DNA]</scope>
</reference>
<feature type="compositionally biased region" description="Low complexity" evidence="1">
    <location>
        <begin position="382"/>
        <end position="398"/>
    </location>
</feature>
<dbReference type="AlphaFoldDB" id="A0A1A9APV4"/>
<dbReference type="PANTHER" id="PTHR37612">
    <property type="entry name" value="FIBROIN HEAVY CHAIN FIB-H LIKE PROTEIN"/>
    <property type="match status" value="1"/>
</dbReference>
<protein>
    <submittedName>
        <fullName evidence="4">Tryptophan-rich antigen</fullName>
    </submittedName>
</protein>
<dbReference type="PANTHER" id="PTHR37612:SF20">
    <property type="entry name" value="PER-HEXAMER REPEAT PROTEIN 5-RELATED"/>
    <property type="match status" value="1"/>
</dbReference>
<feature type="transmembrane region" description="Helical" evidence="2">
    <location>
        <begin position="36"/>
        <end position="55"/>
    </location>
</feature>
<evidence type="ECO:0000256" key="1">
    <source>
        <dbReference type="SAM" id="MobiDB-lite"/>
    </source>
</evidence>
<name>A0A1A9APV4_PLAOA</name>
<keyword evidence="2" id="KW-0812">Transmembrane</keyword>
<dbReference type="EMBL" id="FLRD01001784">
    <property type="protein sequence ID" value="SBT58223.1"/>
    <property type="molecule type" value="Genomic_DNA"/>
</dbReference>
<feature type="compositionally biased region" description="Low complexity" evidence="1">
    <location>
        <begin position="537"/>
        <end position="558"/>
    </location>
</feature>
<evidence type="ECO:0000313" key="5">
    <source>
        <dbReference type="Proteomes" id="UP000078555"/>
    </source>
</evidence>
<accession>A0A1A9APV4</accession>
<dbReference type="Pfam" id="PF12319">
    <property type="entry name" value="TryThrA_C"/>
    <property type="match status" value="1"/>
</dbReference>
<gene>
    <name evidence="4" type="ORF">POVWA1_086320</name>
</gene>
<evidence type="ECO:0000259" key="3">
    <source>
        <dbReference type="Pfam" id="PF12319"/>
    </source>
</evidence>
<keyword evidence="2" id="KW-1133">Transmembrane helix</keyword>
<keyword evidence="5" id="KW-1185">Reference proteome</keyword>
<feature type="region of interest" description="Disordered" evidence="1">
    <location>
        <begin position="373"/>
        <end position="398"/>
    </location>
</feature>
<evidence type="ECO:0000256" key="2">
    <source>
        <dbReference type="SAM" id="Phobius"/>
    </source>
</evidence>
<feature type="domain" description="Tryptophan/threonine-rich plasmodium antigen C-terminal" evidence="3">
    <location>
        <begin position="151"/>
        <end position="365"/>
    </location>
</feature>
<organism evidence="4 5">
    <name type="scientific">Plasmodium ovale wallikeri</name>
    <dbReference type="NCBI Taxonomy" id="864142"/>
    <lineage>
        <taxon>Eukaryota</taxon>
        <taxon>Sar</taxon>
        <taxon>Alveolata</taxon>
        <taxon>Apicomplexa</taxon>
        <taxon>Aconoidasida</taxon>
        <taxon>Haemosporida</taxon>
        <taxon>Plasmodiidae</taxon>
        <taxon>Plasmodium</taxon>
        <taxon>Plasmodium (Plasmodium)</taxon>
    </lineage>
</organism>
<evidence type="ECO:0000313" key="4">
    <source>
        <dbReference type="EMBL" id="SBT58223.1"/>
    </source>
</evidence>
<keyword evidence="2" id="KW-0472">Membrane</keyword>
<dbReference type="Proteomes" id="UP000078555">
    <property type="component" value="Unassembled WGS sequence"/>
</dbReference>
<sequence>MDQLKVLQNYISDANIMNAMKLKLQSQLLSSMDMAFAFKVFCFAVLFVYVGTLYLRNTGTVRLISHMRDIDMRDVHMREAYLYVTAQKDPHVDVHILSSLCTHENRTLMNQTNKGCPYMVGSVPSRPNPFQAIEYRRAPPRDKVEEWKRNAWTDWMMQLEVDWKEFNLQIEEEKKAWIDEKEADWEQWIRNLQTKWLHFNPNLDSEYNISILEKQENWDERQWKLWISTEGKQLLEQDLKNWFTNIESVYCKWTMNEWHEWKNEKIKEWVTTEWKVNEDSYWSKYDDTMVQTLSPVEKNQWFKWKERIYKEGIEWKNWAAIKESRYVNSNWNYWSEWKNDKRMLFNEWIGAFVDKWIRQKQWYVWVEERKNHTPKETPLGGASTTTNTVDTPATTTTGSATGYTTGTATGSATGYTTGTATGSATGYTTGTATGYTTGSAKGYTTGTATGSATGYTTGTATGYTTGSAKGYTTGTATGYTTGTATGNTTGTATGSATGYTTGSATGYTTGTATGTADVLPTHITGVPAVVTADDEPTTTTTDAQSKDNNTTTTTIANTPLGENNMSA</sequence>
<feature type="region of interest" description="Disordered" evidence="1">
    <location>
        <begin position="533"/>
        <end position="567"/>
    </location>
</feature>
<dbReference type="InterPro" id="IPR052258">
    <property type="entry name" value="Diverse_Func_Domain-Protein"/>
</dbReference>